<feature type="region of interest" description="Disordered" evidence="9">
    <location>
        <begin position="362"/>
        <end position="382"/>
    </location>
</feature>
<evidence type="ECO:0000259" key="10">
    <source>
        <dbReference type="PROSITE" id="PS50157"/>
    </source>
</evidence>
<feature type="domain" description="C2H2-type" evidence="10">
    <location>
        <begin position="70"/>
        <end position="97"/>
    </location>
</feature>
<evidence type="ECO:0000256" key="8">
    <source>
        <dbReference type="PROSITE-ProRule" id="PRU00042"/>
    </source>
</evidence>
<sequence length="573" mass="65122">MRCGLTSYSLRHLSQEMSVRVPSISASSRYPVQQMAMATSYMCRYCAKQFTSVRDMQLHVLQHSRGNAPLNCAICNKSYRTPSKLQRHVRVHSGERPYICNMCGRRFTRSDHLKQHMKVHSPNRQKNMCRLCNARFTSCHLLATHLRTHEIHQIHLCRCCGEGFPTSDELDRHKRLHDVKGNIRATRGRRGTLHPMSADPRLDIVNPKSGSSLHSEQVTLNEKPNLHGSKWIGCARFCLSQIPPESSNNNNSSKDDNDDNLTSNDNNNSKNNDSTEIEALKSIFGSKSLNDNDRDDHDSNDKPSRRVEMKLSPGHDQEQQINVNDDSRSFEVEIIAEDLSKERGDTGKIENKKLDCNNRPKMEVSSLSHQPDPAMMTSLSKGSRKNRLHVSDYFNMSLLPSVSCDDNYQPAVTGSNIPCPPPFKRSSDSLKALIKRESKGLGLHNMTYTRNLLGVPSSFTRPFYMTSHLDPRLQFSPYPISTAYLDLMYHSNTSNKSDINITTKQQQLSDMSSGTRCEHCHIWFEDSAMFMLHNSLHSADDADPFTCKKCMKKMGNRLEFTAHLVWHLDPVIG</sequence>
<dbReference type="Gene3D" id="3.30.160.60">
    <property type="entry name" value="Classic Zinc Finger"/>
    <property type="match status" value="4"/>
</dbReference>
<evidence type="ECO:0000313" key="12">
    <source>
        <dbReference type="Proteomes" id="UP001162480"/>
    </source>
</evidence>
<evidence type="ECO:0000313" key="11">
    <source>
        <dbReference type="EMBL" id="CAI9732969.1"/>
    </source>
</evidence>
<feature type="domain" description="C2H2-type" evidence="10">
    <location>
        <begin position="41"/>
        <end position="68"/>
    </location>
</feature>
<keyword evidence="4 8" id="KW-0863">Zinc-finger</keyword>
<comment type="subcellular location">
    <subcellularLocation>
        <location evidence="1">Nucleus</location>
    </subcellularLocation>
</comment>
<dbReference type="PANTHER" id="PTHR24404:SF106">
    <property type="entry name" value="C2H2-TYPE DOMAIN-CONTAINING PROTEIN"/>
    <property type="match status" value="1"/>
</dbReference>
<keyword evidence="12" id="KW-1185">Reference proteome</keyword>
<feature type="domain" description="C2H2-type" evidence="10">
    <location>
        <begin position="155"/>
        <end position="177"/>
    </location>
</feature>
<dbReference type="PANTHER" id="PTHR24404">
    <property type="entry name" value="ZINC FINGER PROTEIN"/>
    <property type="match status" value="1"/>
</dbReference>
<dbReference type="FunFam" id="3.30.160.60:FF:000515">
    <property type="entry name" value="early growth response protein 4"/>
    <property type="match status" value="1"/>
</dbReference>
<evidence type="ECO:0000256" key="4">
    <source>
        <dbReference type="ARBA" id="ARBA00022771"/>
    </source>
</evidence>
<feature type="compositionally biased region" description="Polar residues" evidence="9">
    <location>
        <begin position="208"/>
        <end position="217"/>
    </location>
</feature>
<evidence type="ECO:0000256" key="2">
    <source>
        <dbReference type="ARBA" id="ARBA00022723"/>
    </source>
</evidence>
<organism evidence="11 12">
    <name type="scientific">Octopus vulgaris</name>
    <name type="common">Common octopus</name>
    <dbReference type="NCBI Taxonomy" id="6645"/>
    <lineage>
        <taxon>Eukaryota</taxon>
        <taxon>Metazoa</taxon>
        <taxon>Spiralia</taxon>
        <taxon>Lophotrochozoa</taxon>
        <taxon>Mollusca</taxon>
        <taxon>Cephalopoda</taxon>
        <taxon>Coleoidea</taxon>
        <taxon>Octopodiformes</taxon>
        <taxon>Octopoda</taxon>
        <taxon>Incirrata</taxon>
        <taxon>Octopodidae</taxon>
        <taxon>Octopus</taxon>
    </lineage>
</organism>
<dbReference type="EMBL" id="OX597827">
    <property type="protein sequence ID" value="CAI9732969.1"/>
    <property type="molecule type" value="Genomic_DNA"/>
</dbReference>
<dbReference type="GO" id="GO:0006357">
    <property type="term" value="P:regulation of transcription by RNA polymerase II"/>
    <property type="evidence" value="ECO:0007669"/>
    <property type="project" value="TreeGrafter"/>
</dbReference>
<dbReference type="Proteomes" id="UP001162480">
    <property type="component" value="Chromosome 14"/>
</dbReference>
<dbReference type="Pfam" id="PF00096">
    <property type="entry name" value="zf-C2H2"/>
    <property type="match status" value="2"/>
</dbReference>
<evidence type="ECO:0000256" key="1">
    <source>
        <dbReference type="ARBA" id="ARBA00004123"/>
    </source>
</evidence>
<keyword evidence="7" id="KW-0539">Nucleus</keyword>
<dbReference type="GO" id="GO:0000978">
    <property type="term" value="F:RNA polymerase II cis-regulatory region sequence-specific DNA binding"/>
    <property type="evidence" value="ECO:0007669"/>
    <property type="project" value="TreeGrafter"/>
</dbReference>
<feature type="region of interest" description="Disordered" evidence="9">
    <location>
        <begin position="244"/>
        <end position="319"/>
    </location>
</feature>
<dbReference type="InterPro" id="IPR013087">
    <property type="entry name" value="Znf_C2H2_type"/>
</dbReference>
<dbReference type="SUPFAM" id="SSF57667">
    <property type="entry name" value="beta-beta-alpha zinc fingers"/>
    <property type="match status" value="3"/>
</dbReference>
<keyword evidence="2" id="KW-0479">Metal-binding</keyword>
<protein>
    <submittedName>
        <fullName evidence="11">Myosin-G heavy chain-like</fullName>
    </submittedName>
</protein>
<dbReference type="SMART" id="SM00355">
    <property type="entry name" value="ZnF_C2H2"/>
    <property type="match status" value="7"/>
</dbReference>
<dbReference type="AlphaFoldDB" id="A0AA36BF73"/>
<keyword evidence="5" id="KW-0862">Zinc</keyword>
<dbReference type="PROSITE" id="PS50157">
    <property type="entry name" value="ZINC_FINGER_C2H2_2"/>
    <property type="match status" value="4"/>
</dbReference>
<evidence type="ECO:0000256" key="9">
    <source>
        <dbReference type="SAM" id="MobiDB-lite"/>
    </source>
</evidence>
<accession>A0AA36BF73</accession>
<evidence type="ECO:0000256" key="6">
    <source>
        <dbReference type="ARBA" id="ARBA00023125"/>
    </source>
</evidence>
<keyword evidence="3" id="KW-0677">Repeat</keyword>
<feature type="compositionally biased region" description="Basic and acidic residues" evidence="9">
    <location>
        <begin position="290"/>
        <end position="318"/>
    </location>
</feature>
<evidence type="ECO:0000256" key="7">
    <source>
        <dbReference type="ARBA" id="ARBA00023242"/>
    </source>
</evidence>
<dbReference type="InterPro" id="IPR050589">
    <property type="entry name" value="Ikaros_C2H2-ZF"/>
</dbReference>
<keyword evidence="6" id="KW-0238">DNA-binding</keyword>
<gene>
    <name evidence="11" type="ORF">OCTVUL_1B022930</name>
</gene>
<reference evidence="11" key="1">
    <citation type="submission" date="2023-08" db="EMBL/GenBank/DDBJ databases">
        <authorList>
            <person name="Alioto T."/>
            <person name="Alioto T."/>
            <person name="Gomez Garrido J."/>
        </authorList>
    </citation>
    <scope>NUCLEOTIDE SEQUENCE</scope>
</reference>
<name>A0AA36BF73_OCTVU</name>
<feature type="region of interest" description="Disordered" evidence="9">
    <location>
        <begin position="187"/>
        <end position="217"/>
    </location>
</feature>
<dbReference type="GO" id="GO:0003700">
    <property type="term" value="F:DNA-binding transcription factor activity"/>
    <property type="evidence" value="ECO:0007669"/>
    <property type="project" value="TreeGrafter"/>
</dbReference>
<proteinExistence type="predicted"/>
<evidence type="ECO:0000256" key="3">
    <source>
        <dbReference type="ARBA" id="ARBA00022737"/>
    </source>
</evidence>
<dbReference type="InterPro" id="IPR036236">
    <property type="entry name" value="Znf_C2H2_sf"/>
</dbReference>
<evidence type="ECO:0000256" key="5">
    <source>
        <dbReference type="ARBA" id="ARBA00022833"/>
    </source>
</evidence>
<feature type="domain" description="C2H2-type" evidence="10">
    <location>
        <begin position="98"/>
        <end position="125"/>
    </location>
</feature>
<dbReference type="GO" id="GO:0005634">
    <property type="term" value="C:nucleus"/>
    <property type="evidence" value="ECO:0007669"/>
    <property type="project" value="UniProtKB-SubCell"/>
</dbReference>
<feature type="compositionally biased region" description="Low complexity" evidence="9">
    <location>
        <begin position="260"/>
        <end position="274"/>
    </location>
</feature>
<dbReference type="GO" id="GO:0008270">
    <property type="term" value="F:zinc ion binding"/>
    <property type="evidence" value="ECO:0007669"/>
    <property type="project" value="UniProtKB-KW"/>
</dbReference>
<dbReference type="PROSITE" id="PS00028">
    <property type="entry name" value="ZINC_FINGER_C2H2_1"/>
    <property type="match status" value="7"/>
</dbReference>